<organism evidence="2 3">
    <name type="scientific">Leptospira ognonensis</name>
    <dbReference type="NCBI Taxonomy" id="2484945"/>
    <lineage>
        <taxon>Bacteria</taxon>
        <taxon>Pseudomonadati</taxon>
        <taxon>Spirochaetota</taxon>
        <taxon>Spirochaetia</taxon>
        <taxon>Leptospirales</taxon>
        <taxon>Leptospiraceae</taxon>
        <taxon>Leptospira</taxon>
    </lineage>
</organism>
<evidence type="ECO:0000313" key="2">
    <source>
        <dbReference type="EMBL" id="TGL57287.1"/>
    </source>
</evidence>
<evidence type="ECO:0000313" key="3">
    <source>
        <dbReference type="Proteomes" id="UP000297693"/>
    </source>
</evidence>
<dbReference type="Pfam" id="PF13417">
    <property type="entry name" value="GST_N_3"/>
    <property type="match status" value="1"/>
</dbReference>
<dbReference type="Gene3D" id="3.40.30.10">
    <property type="entry name" value="Glutaredoxin"/>
    <property type="match status" value="1"/>
</dbReference>
<accession>A0A4R9JXM7</accession>
<dbReference type="InterPro" id="IPR011767">
    <property type="entry name" value="GLR_AS"/>
</dbReference>
<dbReference type="PROSITE" id="PS00195">
    <property type="entry name" value="GLUTAREDOXIN_1"/>
    <property type="match status" value="1"/>
</dbReference>
<dbReference type="InterPro" id="IPR036249">
    <property type="entry name" value="Thioredoxin-like_sf"/>
</dbReference>
<evidence type="ECO:0000259" key="1">
    <source>
        <dbReference type="PROSITE" id="PS50404"/>
    </source>
</evidence>
<comment type="caution">
    <text evidence="2">The sequence shown here is derived from an EMBL/GenBank/DDBJ whole genome shotgun (WGS) entry which is preliminary data.</text>
</comment>
<name>A0A4R9JXM7_9LEPT</name>
<sequence length="80" mass="9094">MIKIYHYFGCPYCYRVLSALEALGLKVGKDYKLVEALRGSPGREEVVRLGGQSQVPFMVDGDVKMYESADIIHYLENKFS</sequence>
<protein>
    <submittedName>
        <fullName evidence="2">Glutaredoxin</fullName>
    </submittedName>
</protein>
<dbReference type="OrthoDB" id="9795531at2"/>
<dbReference type="PANTHER" id="PTHR45288:SF1">
    <property type="entry name" value="THIOREDOXIN FAMILY PROTEIN"/>
    <property type="match status" value="1"/>
</dbReference>
<reference evidence="2" key="1">
    <citation type="journal article" date="2019" name="PLoS Negl. Trop. Dis.">
        <title>Revisiting the worldwide diversity of Leptospira species in the environment.</title>
        <authorList>
            <person name="Vincent A.T."/>
            <person name="Schiettekatte O."/>
            <person name="Bourhy P."/>
            <person name="Veyrier F.J."/>
            <person name="Picardeau M."/>
        </authorList>
    </citation>
    <scope>NUCLEOTIDE SEQUENCE [LARGE SCALE GENOMIC DNA]</scope>
    <source>
        <strain evidence="2">201702476</strain>
    </source>
</reference>
<dbReference type="EMBL" id="RQGD01000035">
    <property type="protein sequence ID" value="TGL57287.1"/>
    <property type="molecule type" value="Genomic_DNA"/>
</dbReference>
<dbReference type="PROSITE" id="PS50404">
    <property type="entry name" value="GST_NTER"/>
    <property type="match status" value="1"/>
</dbReference>
<feature type="domain" description="GST N-terminal" evidence="1">
    <location>
        <begin position="1"/>
        <end position="80"/>
    </location>
</feature>
<dbReference type="PROSITE" id="PS51354">
    <property type="entry name" value="GLUTAREDOXIN_2"/>
    <property type="match status" value="1"/>
</dbReference>
<dbReference type="PANTHER" id="PTHR45288">
    <property type="entry name" value="THIOREDOXIN FAMILY PROTEIN"/>
    <property type="match status" value="1"/>
</dbReference>
<dbReference type="AlphaFoldDB" id="A0A4R9JXM7"/>
<dbReference type="Proteomes" id="UP000297693">
    <property type="component" value="Unassembled WGS sequence"/>
</dbReference>
<dbReference type="SUPFAM" id="SSF52833">
    <property type="entry name" value="Thioredoxin-like"/>
    <property type="match status" value="1"/>
</dbReference>
<dbReference type="InterPro" id="IPR004045">
    <property type="entry name" value="Glutathione_S-Trfase_N"/>
</dbReference>
<keyword evidence="3" id="KW-1185">Reference proteome</keyword>
<gene>
    <name evidence="2" type="ORF">EHQ58_13395</name>
</gene>
<proteinExistence type="predicted"/>
<dbReference type="RefSeq" id="WP_135624409.1">
    <property type="nucleotide sequence ID" value="NZ_RQGD01000035.1"/>
</dbReference>